<evidence type="ECO:0000313" key="5">
    <source>
        <dbReference type="Proteomes" id="UP001226762"/>
    </source>
</evidence>
<dbReference type="PANTHER" id="PTHR38340:SF1">
    <property type="entry name" value="S-LAYER PROTEIN"/>
    <property type="match status" value="1"/>
</dbReference>
<keyword evidence="5" id="KW-1185">Reference proteome</keyword>
<dbReference type="GO" id="GO:0005576">
    <property type="term" value="C:extracellular region"/>
    <property type="evidence" value="ECO:0007669"/>
    <property type="project" value="UniProtKB-SubCell"/>
</dbReference>
<evidence type="ECO:0000256" key="1">
    <source>
        <dbReference type="ARBA" id="ARBA00004613"/>
    </source>
</evidence>
<sequence>MDITYLGPSSADVFDQAFYDSVDDEFELVITTNTPTQVVGYNPATNWEVTFTGTGLNADPLAGTVTGMTIRDDDGNTIITFTNFAWATTDLIPALIDLIELDDSTALDALLDSGEVNFDGSGAVDGFDLVLDTLTTHIDAIGTPFNDTLEGGSGNDDLAGGDGNDSILGNGGRDTLRGNAGDDFINGGGGNDSIIGGLGNDRLEGGGGDDTIVSGSNDGNEVVVPGSGNDSVLFSGITQGSFDYVTLGHWDLSAGVTVTIDGNANTATVDKGVNGTTTITDIRNPMLADGLGVWGSGFDDTFNITVVDGGWMQVNGSAGTDSYQINASNGS</sequence>
<dbReference type="PROSITE" id="PS00330">
    <property type="entry name" value="HEMOLYSIN_CALCIUM"/>
    <property type="match status" value="3"/>
</dbReference>
<evidence type="ECO:0000256" key="2">
    <source>
        <dbReference type="ARBA" id="ARBA00022525"/>
    </source>
</evidence>
<evidence type="ECO:0000313" key="4">
    <source>
        <dbReference type="EMBL" id="MDQ2090269.1"/>
    </source>
</evidence>
<evidence type="ECO:0000256" key="3">
    <source>
        <dbReference type="SAM" id="MobiDB-lite"/>
    </source>
</evidence>
<reference evidence="4" key="2">
    <citation type="submission" date="2023-02" db="EMBL/GenBank/DDBJ databases">
        <title>'Rhodoalgimonas zhirmunskyi' gen. nov., isolated from a red alga.</title>
        <authorList>
            <person name="Nedashkovskaya O.I."/>
            <person name="Otstavnykh N.Y."/>
            <person name="Bystritskaya E.P."/>
            <person name="Balabanova L.A."/>
            <person name="Isaeva M.P."/>
        </authorList>
    </citation>
    <scope>NUCLEOTIDE SEQUENCE</scope>
    <source>
        <strain evidence="4">KCTC 52189</strain>
    </source>
</reference>
<dbReference type="AlphaFoldDB" id="A0AAE3WCT4"/>
<dbReference type="EMBL" id="JANHAX010000003">
    <property type="protein sequence ID" value="MDQ2090269.1"/>
    <property type="molecule type" value="Genomic_DNA"/>
</dbReference>
<dbReference type="InterPro" id="IPR001343">
    <property type="entry name" value="Hemolysn_Ca-bd"/>
</dbReference>
<dbReference type="Gene3D" id="2.150.10.10">
    <property type="entry name" value="Serralysin-like metalloprotease, C-terminal"/>
    <property type="match status" value="1"/>
</dbReference>
<name>A0AAE3WCT4_9RHOB</name>
<dbReference type="SUPFAM" id="SSF51120">
    <property type="entry name" value="beta-Roll"/>
    <property type="match status" value="1"/>
</dbReference>
<dbReference type="InterPro" id="IPR011049">
    <property type="entry name" value="Serralysin-like_metalloprot_C"/>
</dbReference>
<proteinExistence type="predicted"/>
<protein>
    <recommendedName>
        <fullName evidence="6">Calcium-binding protein</fullName>
    </recommendedName>
</protein>
<dbReference type="InterPro" id="IPR018511">
    <property type="entry name" value="Hemolysin-typ_Ca-bd_CS"/>
</dbReference>
<dbReference type="RefSeq" id="WP_306735558.1">
    <property type="nucleotide sequence ID" value="NZ_JANHAX010000003.1"/>
</dbReference>
<dbReference type="GO" id="GO:0005509">
    <property type="term" value="F:calcium ion binding"/>
    <property type="evidence" value="ECO:0007669"/>
    <property type="project" value="InterPro"/>
</dbReference>
<gene>
    <name evidence="4" type="ORF">NO357_10210</name>
</gene>
<reference evidence="4" key="1">
    <citation type="submission" date="2022-07" db="EMBL/GenBank/DDBJ databases">
        <authorList>
            <person name="Otstavnykh N."/>
            <person name="Isaeva M."/>
            <person name="Bystritskaya E."/>
        </authorList>
    </citation>
    <scope>NUCLEOTIDE SEQUENCE</scope>
    <source>
        <strain evidence="4">KCTC 52189</strain>
    </source>
</reference>
<dbReference type="Pfam" id="PF00353">
    <property type="entry name" value="HemolysinCabind"/>
    <property type="match status" value="1"/>
</dbReference>
<organism evidence="4 5">
    <name type="scientific">Marimonas arenosa</name>
    <dbReference type="NCBI Taxonomy" id="1795305"/>
    <lineage>
        <taxon>Bacteria</taxon>
        <taxon>Pseudomonadati</taxon>
        <taxon>Pseudomonadota</taxon>
        <taxon>Alphaproteobacteria</taxon>
        <taxon>Rhodobacterales</taxon>
        <taxon>Paracoccaceae</taxon>
        <taxon>Marimonas</taxon>
    </lineage>
</organism>
<dbReference type="Proteomes" id="UP001226762">
    <property type="component" value="Unassembled WGS sequence"/>
</dbReference>
<evidence type="ECO:0008006" key="6">
    <source>
        <dbReference type="Google" id="ProtNLM"/>
    </source>
</evidence>
<comment type="caution">
    <text evidence="4">The sequence shown here is derived from an EMBL/GenBank/DDBJ whole genome shotgun (WGS) entry which is preliminary data.</text>
</comment>
<accession>A0AAE3WCT4</accession>
<feature type="region of interest" description="Disordered" evidence="3">
    <location>
        <begin position="149"/>
        <end position="172"/>
    </location>
</feature>
<dbReference type="PANTHER" id="PTHR38340">
    <property type="entry name" value="S-LAYER PROTEIN"/>
    <property type="match status" value="1"/>
</dbReference>
<keyword evidence="2" id="KW-0964">Secreted</keyword>
<comment type="subcellular location">
    <subcellularLocation>
        <location evidence="1">Secreted</location>
    </subcellularLocation>
</comment>
<feature type="non-terminal residue" evidence="4">
    <location>
        <position position="331"/>
    </location>
</feature>
<dbReference type="PRINTS" id="PR00313">
    <property type="entry name" value="CABNDNGRPT"/>
</dbReference>
<dbReference type="InterPro" id="IPR050557">
    <property type="entry name" value="RTX_toxin/Mannuronan_C5-epim"/>
</dbReference>